<gene>
    <name evidence="5" type="primary">LOC102807358</name>
</gene>
<evidence type="ECO:0000256" key="2">
    <source>
        <dbReference type="SAM" id="SignalP"/>
    </source>
</evidence>
<keyword evidence="2" id="KW-0732">Signal</keyword>
<evidence type="ECO:0000313" key="4">
    <source>
        <dbReference type="Proteomes" id="UP000694865"/>
    </source>
</evidence>
<keyword evidence="4" id="KW-1185">Reference proteome</keyword>
<dbReference type="Gene3D" id="3.30.70.80">
    <property type="entry name" value="Peptidase S8 propeptide/proteinase inhibitor I9"/>
    <property type="match status" value="1"/>
</dbReference>
<keyword evidence="1" id="KW-0472">Membrane</keyword>
<feature type="signal peptide" evidence="2">
    <location>
        <begin position="1"/>
        <end position="22"/>
    </location>
</feature>
<feature type="transmembrane region" description="Helical" evidence="1">
    <location>
        <begin position="136"/>
        <end position="154"/>
    </location>
</feature>
<dbReference type="Pfam" id="PF05922">
    <property type="entry name" value="Inhibitor_I9"/>
    <property type="match status" value="1"/>
</dbReference>
<dbReference type="InterPro" id="IPR037045">
    <property type="entry name" value="S8pro/Inhibitor_I9_sf"/>
</dbReference>
<evidence type="ECO:0000256" key="1">
    <source>
        <dbReference type="SAM" id="Phobius"/>
    </source>
</evidence>
<keyword evidence="1" id="KW-0812">Transmembrane</keyword>
<organism evidence="4 5">
    <name type="scientific">Saccoglossus kowalevskii</name>
    <name type="common">Acorn worm</name>
    <dbReference type="NCBI Taxonomy" id="10224"/>
    <lineage>
        <taxon>Eukaryota</taxon>
        <taxon>Metazoa</taxon>
        <taxon>Hemichordata</taxon>
        <taxon>Enteropneusta</taxon>
        <taxon>Harrimaniidae</taxon>
        <taxon>Saccoglossus</taxon>
    </lineage>
</organism>
<sequence length="289" mass="33281">MIRTVFISCVFVLVFGKAPVYQLDSDTIIPDEYIVVFHTDTSSKTVVQHMKNFADSFIKSKNSSTEILSEFNMKNFTGYAFRGPISVVEILQDMPEVEFIEANQPSVAMFQPSVAMCLYVQAFYGYVPALYGYVPMFQPFIVQIFVSVFLWYLYANLKNSFSFMEYFLRQVHGLNYDKQLFITRLNKPIVGLPAFYHDILKTWFSLTTLRKDKPSTFVEVCAEPLFNNPLVLHPIQNTPLNLLHFREAGITKVVDLIGYGNNNWLQVDDLHEIVPIYSKRLLGMTLNVP</sequence>
<evidence type="ECO:0000313" key="5">
    <source>
        <dbReference type="RefSeq" id="XP_006816759.1"/>
    </source>
</evidence>
<dbReference type="RefSeq" id="XP_006816759.1">
    <property type="nucleotide sequence ID" value="XM_006816696.1"/>
</dbReference>
<dbReference type="InterPro" id="IPR010259">
    <property type="entry name" value="S8pro/Inhibitor_I9"/>
</dbReference>
<accession>A0ABM0M9R8</accession>
<dbReference type="GeneID" id="102807358"/>
<keyword evidence="1" id="KW-1133">Transmembrane helix</keyword>
<protein>
    <submittedName>
        <fullName evidence="5">Uncharacterized protein LOC102807358</fullName>
    </submittedName>
</protein>
<reference evidence="5" key="1">
    <citation type="submission" date="2025-08" db="UniProtKB">
        <authorList>
            <consortium name="RefSeq"/>
        </authorList>
    </citation>
    <scope>IDENTIFICATION</scope>
    <source>
        <tissue evidence="5">Testes</tissue>
    </source>
</reference>
<proteinExistence type="predicted"/>
<dbReference type="SUPFAM" id="SSF54897">
    <property type="entry name" value="Protease propeptides/inhibitors"/>
    <property type="match status" value="1"/>
</dbReference>
<feature type="domain" description="Inhibitor I9" evidence="3">
    <location>
        <begin position="33"/>
        <end position="105"/>
    </location>
</feature>
<evidence type="ECO:0000259" key="3">
    <source>
        <dbReference type="Pfam" id="PF05922"/>
    </source>
</evidence>
<feature type="chain" id="PRO_5047240542" evidence="2">
    <location>
        <begin position="23"/>
        <end position="289"/>
    </location>
</feature>
<dbReference type="Proteomes" id="UP000694865">
    <property type="component" value="Unplaced"/>
</dbReference>
<name>A0ABM0M9R8_SACKO</name>